<evidence type="ECO:0000313" key="2">
    <source>
        <dbReference type="Proteomes" id="UP000036338"/>
    </source>
</evidence>
<dbReference type="Gene3D" id="3.40.50.1820">
    <property type="entry name" value="alpha/beta hydrolase"/>
    <property type="match status" value="1"/>
</dbReference>
<reference evidence="1 2" key="1">
    <citation type="submission" date="2015-05" db="EMBL/GenBank/DDBJ databases">
        <title>Draft genome of Burkholderia cepacia LK29.</title>
        <authorList>
            <person name="Chan X.Y."/>
        </authorList>
    </citation>
    <scope>NUCLEOTIDE SEQUENCE [LARGE SCALE GENOMIC DNA]</scope>
    <source>
        <strain evidence="1 2">LK29</strain>
    </source>
</reference>
<accession>A0A0J5X8P7</accession>
<dbReference type="AlphaFoldDB" id="A0A0J5X8P7"/>
<dbReference type="PATRIC" id="fig|292.27.peg.883"/>
<organism evidence="1 2">
    <name type="scientific">Burkholderia cepacia</name>
    <name type="common">Pseudomonas cepacia</name>
    <dbReference type="NCBI Taxonomy" id="292"/>
    <lineage>
        <taxon>Bacteria</taxon>
        <taxon>Pseudomonadati</taxon>
        <taxon>Pseudomonadota</taxon>
        <taxon>Betaproteobacteria</taxon>
        <taxon>Burkholderiales</taxon>
        <taxon>Burkholderiaceae</taxon>
        <taxon>Burkholderia</taxon>
        <taxon>Burkholderia cepacia complex</taxon>
    </lineage>
</organism>
<name>A0A0J5X8P7_BURCE</name>
<dbReference type="EMBL" id="LDWR01000012">
    <property type="protein sequence ID" value="KML60936.1"/>
    <property type="molecule type" value="Genomic_DNA"/>
</dbReference>
<dbReference type="InterPro" id="IPR029058">
    <property type="entry name" value="AB_hydrolase_fold"/>
</dbReference>
<comment type="caution">
    <text evidence="1">The sequence shown here is derived from an EMBL/GenBank/DDBJ whole genome shotgun (WGS) entry which is preliminary data.</text>
</comment>
<gene>
    <name evidence="1" type="ORF">VL15_07460</name>
</gene>
<proteinExistence type="predicted"/>
<protein>
    <submittedName>
        <fullName evidence="1">Uncharacterized protein</fullName>
    </submittedName>
</protein>
<sequence>MRFAECFWGAELGARLKFGGASVPLYEETAGRRDEKSSAPEQSWDLLLLNPLLELQAFVLRGDGGHSSAAVRSPNQTPPADVLRAKFAALPGNQGVVDALAPYTVPAPDGVVDAAASLKTIVEWIIASEPFVDAQRSPVSGKDGHREVLARAVLASVLKQALFNGLPVPDEDGCKELTKIIAQAIAFDTRGVAGLLLNPLQSVGASIGTWYSRRNRAELTDGTAPAAGDILVYQARGAELRDFIWDKLVALSHHEVYLMAHSLGGIACVETLIERGRRDNLKHLITFGSQASFLYEINALRTLPNDRKLPANFPAWSNFYDPNDLLSYLGQGVFGDLVKDYRVTSKLSFPAAHSAYLSHEPFWRQVFNLFDDA</sequence>
<evidence type="ECO:0000313" key="1">
    <source>
        <dbReference type="EMBL" id="KML60936.1"/>
    </source>
</evidence>
<dbReference type="Proteomes" id="UP000036338">
    <property type="component" value="Unassembled WGS sequence"/>
</dbReference>
<dbReference type="SUPFAM" id="SSF53474">
    <property type="entry name" value="alpha/beta-Hydrolases"/>
    <property type="match status" value="1"/>
</dbReference>